<protein>
    <submittedName>
        <fullName evidence="1">Uncharacterized protein</fullName>
    </submittedName>
</protein>
<sequence length="172" mass="19617">MSDSVSLREKRSAPTLFSLGFKTVRRPRGRDCEGRTLSEEGQPKRRKCVQVCSYPNDRLLTAKKADKTKNFYQRDHHIETYSFAKDCREEAMEVPESPYRTPEKQIVSNRVETIPPTPRKQFPIEVPDLLKDWPGPPSSVGACACCGRVTKLRNSTPICLRLDCALQYAQID</sequence>
<comment type="caution">
    <text evidence="1">The sequence shown here is derived from an EMBL/GenBank/DDBJ whole genome shotgun (WGS) entry which is preliminary data.</text>
</comment>
<gene>
    <name evidence="1" type="ORF">GpartN1_g2149.t1</name>
</gene>
<evidence type="ECO:0000313" key="1">
    <source>
        <dbReference type="EMBL" id="GJQ10358.1"/>
    </source>
</evidence>
<dbReference type="Proteomes" id="UP001061958">
    <property type="component" value="Unassembled WGS sequence"/>
</dbReference>
<keyword evidence="2" id="KW-1185">Reference proteome</keyword>
<proteinExistence type="predicted"/>
<reference evidence="1" key="1">
    <citation type="journal article" date="2022" name="Proc. Natl. Acad. Sci. U.S.A.">
        <title>Life cycle and functional genomics of the unicellular red alga Galdieria for elucidating algal and plant evolution and industrial use.</title>
        <authorList>
            <person name="Hirooka S."/>
            <person name="Itabashi T."/>
            <person name="Ichinose T.M."/>
            <person name="Onuma R."/>
            <person name="Fujiwara T."/>
            <person name="Yamashita S."/>
            <person name="Jong L.W."/>
            <person name="Tomita R."/>
            <person name="Iwane A.H."/>
            <person name="Miyagishima S.Y."/>
        </authorList>
    </citation>
    <scope>NUCLEOTIDE SEQUENCE</scope>
    <source>
        <strain evidence="1">NBRC 102759</strain>
    </source>
</reference>
<dbReference type="AlphaFoldDB" id="A0A9C7UP05"/>
<dbReference type="EMBL" id="BQMJ01000015">
    <property type="protein sequence ID" value="GJQ10358.1"/>
    <property type="molecule type" value="Genomic_DNA"/>
</dbReference>
<name>A0A9C7UP05_9RHOD</name>
<dbReference type="OrthoDB" id="10317162at2759"/>
<evidence type="ECO:0000313" key="2">
    <source>
        <dbReference type="Proteomes" id="UP001061958"/>
    </source>
</evidence>
<reference evidence="1" key="2">
    <citation type="submission" date="2022-01" db="EMBL/GenBank/DDBJ databases">
        <authorList>
            <person name="Hirooka S."/>
            <person name="Miyagishima S.Y."/>
        </authorList>
    </citation>
    <scope>NUCLEOTIDE SEQUENCE</scope>
    <source>
        <strain evidence="1">NBRC 102759</strain>
    </source>
</reference>
<organism evidence="1 2">
    <name type="scientific">Galdieria partita</name>
    <dbReference type="NCBI Taxonomy" id="83374"/>
    <lineage>
        <taxon>Eukaryota</taxon>
        <taxon>Rhodophyta</taxon>
        <taxon>Bangiophyceae</taxon>
        <taxon>Galdieriales</taxon>
        <taxon>Galdieriaceae</taxon>
        <taxon>Galdieria</taxon>
    </lineage>
</organism>
<accession>A0A9C7UP05</accession>